<dbReference type="AlphaFoldDB" id="A0A7W4FEJ1"/>
<evidence type="ECO:0000313" key="3">
    <source>
        <dbReference type="EMBL" id="MBB2156202.1"/>
    </source>
</evidence>
<dbReference type="PANTHER" id="PTHR43777:SF1">
    <property type="entry name" value="MOLYBDENUM COFACTOR CYTIDYLYLTRANSFERASE"/>
    <property type="match status" value="1"/>
</dbReference>
<evidence type="ECO:0000259" key="2">
    <source>
        <dbReference type="Pfam" id="PF12804"/>
    </source>
</evidence>
<keyword evidence="1" id="KW-0460">Magnesium</keyword>
<dbReference type="EMBL" id="JABEQG010000010">
    <property type="protein sequence ID" value="MBB2156202.1"/>
    <property type="molecule type" value="Genomic_DNA"/>
</dbReference>
<reference evidence="3 4" key="1">
    <citation type="submission" date="2020-04" db="EMBL/GenBank/DDBJ databases">
        <title>Description of novel Gluconacetobacter.</title>
        <authorList>
            <person name="Sombolestani A."/>
        </authorList>
    </citation>
    <scope>NUCLEOTIDE SEQUENCE [LARGE SCALE GENOMIC DNA]</scope>
    <source>
        <strain evidence="3 4">LMG 7603</strain>
    </source>
</reference>
<name>A0A7W4FEJ1_GLUDI</name>
<gene>
    <name evidence="3" type="ORF">HLH33_07750</name>
</gene>
<dbReference type="GO" id="GO:0016779">
    <property type="term" value="F:nucleotidyltransferase activity"/>
    <property type="evidence" value="ECO:0007669"/>
    <property type="project" value="UniProtKB-ARBA"/>
</dbReference>
<organism evidence="3 4">
    <name type="scientific">Gluconacetobacter diazotrophicus</name>
    <name type="common">Acetobacter diazotrophicus</name>
    <dbReference type="NCBI Taxonomy" id="33996"/>
    <lineage>
        <taxon>Bacteria</taxon>
        <taxon>Pseudomonadati</taxon>
        <taxon>Pseudomonadota</taxon>
        <taxon>Alphaproteobacteria</taxon>
        <taxon>Acetobacterales</taxon>
        <taxon>Acetobacteraceae</taxon>
        <taxon>Gluconacetobacter</taxon>
    </lineage>
</organism>
<dbReference type="SUPFAM" id="SSF53448">
    <property type="entry name" value="Nucleotide-diphospho-sugar transferases"/>
    <property type="match status" value="1"/>
</dbReference>
<dbReference type="Proteomes" id="UP000550787">
    <property type="component" value="Unassembled WGS sequence"/>
</dbReference>
<feature type="domain" description="MobA-like NTP transferase" evidence="2">
    <location>
        <begin position="11"/>
        <end position="180"/>
    </location>
</feature>
<dbReference type="CDD" id="cd04182">
    <property type="entry name" value="GT_2_like_f"/>
    <property type="match status" value="1"/>
</dbReference>
<dbReference type="OMA" id="LFGAAHW"/>
<dbReference type="InterPro" id="IPR029044">
    <property type="entry name" value="Nucleotide-diphossugar_trans"/>
</dbReference>
<sequence length="218" mass="22812">MSTGVATGIVALVLAAGRSSRSGDRHKLLAPDQMGQPMIARTLQAVCASAVDTVIVVLGHRANDLRAAIDTHAPYAREVAVTMAADHADGLSASLRAGLRMAEARHPSGILVCLGDMPWIGPDVITRLLARHRQSPAPVTVPVHDGRQGHPVLWDRTMIPALMALKGDRGGGALMRALGERVATVQAGATIHEDFDTPDRLDQFAATRPAGPGLTGPS</sequence>
<accession>A0A7W4FEJ1</accession>
<dbReference type="Pfam" id="PF12804">
    <property type="entry name" value="NTP_transf_3"/>
    <property type="match status" value="1"/>
</dbReference>
<keyword evidence="3" id="KW-0808">Transferase</keyword>
<protein>
    <submittedName>
        <fullName evidence="3">Nucleotidyltransferase family protein</fullName>
    </submittedName>
</protein>
<evidence type="ECO:0000256" key="1">
    <source>
        <dbReference type="ARBA" id="ARBA00022842"/>
    </source>
</evidence>
<comment type="caution">
    <text evidence="3">The sequence shown here is derived from an EMBL/GenBank/DDBJ whole genome shotgun (WGS) entry which is preliminary data.</text>
</comment>
<proteinExistence type="predicted"/>
<dbReference type="Gene3D" id="3.90.550.10">
    <property type="entry name" value="Spore Coat Polysaccharide Biosynthesis Protein SpsA, Chain A"/>
    <property type="match status" value="1"/>
</dbReference>
<evidence type="ECO:0000313" key="4">
    <source>
        <dbReference type="Proteomes" id="UP000550787"/>
    </source>
</evidence>
<dbReference type="InterPro" id="IPR025877">
    <property type="entry name" value="MobA-like_NTP_Trfase"/>
</dbReference>
<dbReference type="PANTHER" id="PTHR43777">
    <property type="entry name" value="MOLYBDENUM COFACTOR CYTIDYLYLTRANSFERASE"/>
    <property type="match status" value="1"/>
</dbReference>